<feature type="domain" description="Signal transduction histidine kinase subgroup 3 dimerisation and phosphoacceptor" evidence="5">
    <location>
        <begin position="215"/>
        <end position="281"/>
    </location>
</feature>
<feature type="transmembrane region" description="Helical" evidence="4">
    <location>
        <begin position="151"/>
        <end position="171"/>
    </location>
</feature>
<proteinExistence type="predicted"/>
<dbReference type="InterPro" id="IPR011712">
    <property type="entry name" value="Sig_transdc_His_kin_sub3_dim/P"/>
</dbReference>
<feature type="transmembrane region" description="Helical" evidence="4">
    <location>
        <begin position="74"/>
        <end position="97"/>
    </location>
</feature>
<dbReference type="GO" id="GO:0000155">
    <property type="term" value="F:phosphorelay sensor kinase activity"/>
    <property type="evidence" value="ECO:0007669"/>
    <property type="project" value="InterPro"/>
</dbReference>
<keyword evidence="2 6" id="KW-0418">Kinase</keyword>
<gene>
    <name evidence="6" type="ORF">DWQ67_09060</name>
</gene>
<dbReference type="GO" id="GO:0046983">
    <property type="term" value="F:protein dimerization activity"/>
    <property type="evidence" value="ECO:0007669"/>
    <property type="project" value="InterPro"/>
</dbReference>
<keyword evidence="1" id="KW-0808">Transferase</keyword>
<dbReference type="AlphaFoldDB" id="A0A496PIE0"/>
<keyword evidence="4" id="KW-1133">Transmembrane helix</keyword>
<feature type="transmembrane region" description="Helical" evidence="4">
    <location>
        <begin position="177"/>
        <end position="197"/>
    </location>
</feature>
<dbReference type="PANTHER" id="PTHR24421">
    <property type="entry name" value="NITRATE/NITRITE SENSOR PROTEIN NARX-RELATED"/>
    <property type="match status" value="1"/>
</dbReference>
<feature type="transmembrane region" description="Helical" evidence="4">
    <location>
        <begin position="109"/>
        <end position="139"/>
    </location>
</feature>
<dbReference type="Pfam" id="PF07730">
    <property type="entry name" value="HisKA_3"/>
    <property type="match status" value="1"/>
</dbReference>
<evidence type="ECO:0000313" key="6">
    <source>
        <dbReference type="EMBL" id="RKW70266.1"/>
    </source>
</evidence>
<keyword evidence="4" id="KW-0812">Transmembrane</keyword>
<keyword evidence="3" id="KW-0902">Two-component regulatory system</keyword>
<dbReference type="SUPFAM" id="SSF55874">
    <property type="entry name" value="ATPase domain of HSP90 chaperone/DNA topoisomerase II/histidine kinase"/>
    <property type="match status" value="1"/>
</dbReference>
<evidence type="ECO:0000256" key="3">
    <source>
        <dbReference type="ARBA" id="ARBA00023012"/>
    </source>
</evidence>
<dbReference type="InterPro" id="IPR050482">
    <property type="entry name" value="Sensor_HK_TwoCompSys"/>
</dbReference>
<dbReference type="Gene3D" id="3.30.565.10">
    <property type="entry name" value="Histidine kinase-like ATPase, C-terminal domain"/>
    <property type="match status" value="1"/>
</dbReference>
<keyword evidence="4" id="KW-0472">Membrane</keyword>
<name>A0A496PIE0_9MICC</name>
<dbReference type="Proteomes" id="UP000273119">
    <property type="component" value="Unassembled WGS sequence"/>
</dbReference>
<dbReference type="PANTHER" id="PTHR24421:SF63">
    <property type="entry name" value="SENSOR HISTIDINE KINASE DESK"/>
    <property type="match status" value="1"/>
</dbReference>
<evidence type="ECO:0000256" key="2">
    <source>
        <dbReference type="ARBA" id="ARBA00022777"/>
    </source>
</evidence>
<comment type="caution">
    <text evidence="6">The sequence shown here is derived from an EMBL/GenBank/DDBJ whole genome shotgun (WGS) entry which is preliminary data.</text>
</comment>
<accession>A0A496PIE0</accession>
<dbReference type="CDD" id="cd16917">
    <property type="entry name" value="HATPase_UhpB-NarQ-NarX-like"/>
    <property type="match status" value="1"/>
</dbReference>
<keyword evidence="7" id="KW-1185">Reference proteome</keyword>
<evidence type="ECO:0000256" key="1">
    <source>
        <dbReference type="ARBA" id="ARBA00022679"/>
    </source>
</evidence>
<dbReference type="Gene3D" id="1.20.5.1930">
    <property type="match status" value="1"/>
</dbReference>
<sequence length="393" mass="41473">MEAHPVVQAHPAAEVQPAAGRSVRGQARAAGPSGLTKDPRDPWARFGWLLAAVWLVFLFYPIRALLQHQAPVEWEVLAWIGMGAFVVLYLLGFQLGMSKGSPSTGPIPLQWWCFGALIFSGALTLPALGFDAVSFLPFVMSFASYGLTRRMHWITLVVCLLLALSACIFSGRFMDYLSVMLIVVLLGAVNTVSTFLIRRSTEADALALSLATSRERESVARDVHDLMGHSLTVVKLKAQLARRLVDADPERAKAELADIETITAEAIAGVRATVTGLRSEGLAAQLEASRAALATAGVGLTVTGDPAALSPAQALPAGWILREATTNVLRHAGATRVRVRVMPGGISVEDDGVGLSGAAGNGMRGMAERAALSGGVCVVSGSELGGVKVDVTW</sequence>
<evidence type="ECO:0000313" key="7">
    <source>
        <dbReference type="Proteomes" id="UP000273119"/>
    </source>
</evidence>
<protein>
    <submittedName>
        <fullName evidence="6">Sensor histidine kinase</fullName>
    </submittedName>
</protein>
<evidence type="ECO:0000259" key="5">
    <source>
        <dbReference type="Pfam" id="PF07730"/>
    </source>
</evidence>
<organism evidence="6 7">
    <name type="scientific">Galactobacter caseinivorans</name>
    <dbReference type="NCBI Taxonomy" id="2676123"/>
    <lineage>
        <taxon>Bacteria</taxon>
        <taxon>Bacillati</taxon>
        <taxon>Actinomycetota</taxon>
        <taxon>Actinomycetes</taxon>
        <taxon>Micrococcales</taxon>
        <taxon>Micrococcaceae</taxon>
        <taxon>Galactobacter</taxon>
    </lineage>
</organism>
<dbReference type="EMBL" id="QQXL01000005">
    <property type="protein sequence ID" value="RKW70266.1"/>
    <property type="molecule type" value="Genomic_DNA"/>
</dbReference>
<reference evidence="6 7" key="1">
    <citation type="submission" date="2018-07" db="EMBL/GenBank/DDBJ databases">
        <title>Arthrobacter sp. nov., isolated from raw cow's milk with high bacterial count.</title>
        <authorList>
            <person name="Hahne J."/>
            <person name="Isele D."/>
            <person name="Lipski A."/>
        </authorList>
    </citation>
    <scope>NUCLEOTIDE SEQUENCE [LARGE SCALE GENOMIC DNA]</scope>
    <source>
        <strain evidence="6 7">JZ R-183</strain>
    </source>
</reference>
<dbReference type="GO" id="GO:0016020">
    <property type="term" value="C:membrane"/>
    <property type="evidence" value="ECO:0007669"/>
    <property type="project" value="InterPro"/>
</dbReference>
<evidence type="ECO:0000256" key="4">
    <source>
        <dbReference type="SAM" id="Phobius"/>
    </source>
</evidence>
<feature type="transmembrane region" description="Helical" evidence="4">
    <location>
        <begin position="43"/>
        <end position="62"/>
    </location>
</feature>
<dbReference type="InterPro" id="IPR036890">
    <property type="entry name" value="HATPase_C_sf"/>
</dbReference>